<organism evidence="3 4">
    <name type="scientific">Vitrella brassicaformis (strain CCMP3155)</name>
    <dbReference type="NCBI Taxonomy" id="1169540"/>
    <lineage>
        <taxon>Eukaryota</taxon>
        <taxon>Sar</taxon>
        <taxon>Alveolata</taxon>
        <taxon>Colpodellida</taxon>
        <taxon>Vitrellaceae</taxon>
        <taxon>Vitrella</taxon>
    </lineage>
</organism>
<evidence type="ECO:0000313" key="4">
    <source>
        <dbReference type="Proteomes" id="UP000041254"/>
    </source>
</evidence>
<dbReference type="PANTHER" id="PTHR48148:SF2">
    <property type="entry name" value="PA14 DOMAIN-CONTAINING PROTEIN"/>
    <property type="match status" value="1"/>
</dbReference>
<feature type="compositionally biased region" description="Low complexity" evidence="2">
    <location>
        <begin position="598"/>
        <end position="612"/>
    </location>
</feature>
<sequence>MSELERAKEVESMKESLADMLTNAHGLRRQNDKERARLTEMWEYYDCKKRALKAALELQEDHRYQYVQLDREVQAIKEAVHKAEKQLRDEDVRLRQSVSARQSELTTLRHRLEELQQQIEQRRSQRHEAQNDTAVQRKRFELRVRHLEEELQLLGEIATQRREQQQQQQTDDATTTGESPVVLRERYQMLQEDKAMHQALIAEEDLRHRLLVAWRERCKRLTLHLQARRRLYRLALDRLKGSPGHPALITSPSPTHTTTAIPPLLTITGPTPHSSSARPASSPPEPPHPHYPRSTLLPVRQPRDHPTQRGQDYQSLHPCASGYPKWSLRQGFRSVDGTAGAPMHIRAHQRFMGGMFDSPGESHYPALDTIRWRSMPKPGLGAPPAPLPVVPSLSPSPEFFSAVEDSEWAREPPTAAIALLSPPSPAASAPLQGSSVERFSAALEEMASLAPSPSTLREPPSLLSGAEGSNDPSAPSPSMRRDEAAEWAGWGEMSREVLVGEVERYDRLIGGLKAAEKYLATWKGKSEALEQSIRTLVKEHKPSPFFLVNTLTTATATATIDTAAEPTPPPTSQPEPLLIRQTEQAEPSPLTRMPAPAPRAAEPPASPDASPSVRMSADDIAPQLQLSSSIYLPHGDTPMGADQQRRPSVRMEWPATPPASSSRLGLLDGQDSGAFLDAAESTGDPAVPHVGGMGAGKALAGSGKFQLLQEEVTEVDFDSPSPGVSARSSAEALSGPPPVAMPVKITTAAATGEARSAPSPLPSPIQAQTDKALAEVQGLAEALTVTERYFTQTAKPVPASSLMPPYKHQRRASDVAPATLPRSALLRREGGDTADAKLAGTATSLQRWFEYEESQRAAERHMDDLPSASSSIYLPPAEGRPSQMAPVMPPPTVQQPEPAQRQPEAAVHHVSQEVQPAVEAGRPTEEPAKTTTKSKGKKKGSKKAKKTDAPPIEAFQNGFDMPAFGDMSASAAAAAAAGGGFEHGGVDSSAAAFGEGFAASGADAFGGGFGQGFSSSFKGGGFDSSAFDQSFAQQGS</sequence>
<proteinExistence type="predicted"/>
<reference evidence="3 4" key="1">
    <citation type="submission" date="2014-11" db="EMBL/GenBank/DDBJ databases">
        <authorList>
            <person name="Zhu J."/>
            <person name="Qi W."/>
            <person name="Song R."/>
        </authorList>
    </citation>
    <scope>NUCLEOTIDE SEQUENCE [LARGE SCALE GENOMIC DNA]</scope>
</reference>
<feature type="region of interest" description="Disordered" evidence="2">
    <location>
        <begin position="245"/>
        <end position="317"/>
    </location>
</feature>
<dbReference type="InParanoid" id="A0A0G4FV94"/>
<keyword evidence="1" id="KW-0175">Coiled coil</keyword>
<name>A0A0G4FV94_VITBC</name>
<accession>A0A0G4FV94</accession>
<feature type="coiled-coil region" evidence="1">
    <location>
        <begin position="66"/>
        <end position="157"/>
    </location>
</feature>
<gene>
    <name evidence="3" type="ORF">Vbra_16290</name>
</gene>
<dbReference type="Proteomes" id="UP000041254">
    <property type="component" value="Unassembled WGS sequence"/>
</dbReference>
<dbReference type="EMBL" id="CDMY01000510">
    <property type="protein sequence ID" value="CEM18986.1"/>
    <property type="molecule type" value="Genomic_DNA"/>
</dbReference>
<feature type="region of interest" description="Disordered" evidence="2">
    <location>
        <begin position="583"/>
        <end position="615"/>
    </location>
</feature>
<feature type="region of interest" description="Disordered" evidence="2">
    <location>
        <begin position="630"/>
        <end position="666"/>
    </location>
</feature>
<evidence type="ECO:0000256" key="2">
    <source>
        <dbReference type="SAM" id="MobiDB-lite"/>
    </source>
</evidence>
<protein>
    <submittedName>
        <fullName evidence="3">Uncharacterized protein</fullName>
    </submittedName>
</protein>
<feature type="compositionally biased region" description="Basic residues" evidence="2">
    <location>
        <begin position="932"/>
        <end position="945"/>
    </location>
</feature>
<evidence type="ECO:0000256" key="1">
    <source>
        <dbReference type="SAM" id="Coils"/>
    </source>
</evidence>
<dbReference type="AlphaFoldDB" id="A0A0G4FV94"/>
<feature type="compositionally biased region" description="Low complexity" evidence="2">
    <location>
        <begin position="254"/>
        <end position="280"/>
    </location>
</feature>
<feature type="compositionally biased region" description="Low complexity" evidence="2">
    <location>
        <begin position="894"/>
        <end position="905"/>
    </location>
</feature>
<feature type="region of interest" description="Disordered" evidence="2">
    <location>
        <begin position="449"/>
        <end position="485"/>
    </location>
</feature>
<keyword evidence="4" id="KW-1185">Reference proteome</keyword>
<evidence type="ECO:0000313" key="3">
    <source>
        <dbReference type="EMBL" id="CEM18986.1"/>
    </source>
</evidence>
<dbReference type="PANTHER" id="PTHR48148">
    <property type="entry name" value="KERATINOCYTE PROLINE-RICH PROTEIN"/>
    <property type="match status" value="1"/>
</dbReference>
<dbReference type="VEuPathDB" id="CryptoDB:Vbra_16290"/>
<feature type="region of interest" description="Disordered" evidence="2">
    <location>
        <begin position="859"/>
        <end position="953"/>
    </location>
</feature>
<feature type="region of interest" description="Disordered" evidence="2">
    <location>
        <begin position="715"/>
        <end position="741"/>
    </location>
</feature>